<comment type="catalytic activity">
    <reaction evidence="2">
        <text>UDP-N-acetyl-alpha-D-glucosamine = UDP-N-acetyl-alpha-D-mannosamine</text>
        <dbReference type="Rhea" id="RHEA:17213"/>
        <dbReference type="ChEBI" id="CHEBI:57705"/>
        <dbReference type="ChEBI" id="CHEBI:68623"/>
        <dbReference type="EC" id="5.1.3.14"/>
    </reaction>
</comment>
<evidence type="ECO:0000313" key="7">
    <source>
        <dbReference type="EMBL" id="BAN36778.1"/>
    </source>
</evidence>
<dbReference type="Proteomes" id="UP000015559">
    <property type="component" value="Chromosome"/>
</dbReference>
<protein>
    <recommendedName>
        <fullName evidence="4">UDP-N-acetylglucosamine 2-epimerase (non-hydrolyzing)</fullName>
        <ecNumber evidence="4">5.1.3.14</ecNumber>
    </recommendedName>
</protein>
<dbReference type="Pfam" id="PF02350">
    <property type="entry name" value="Epimerase_2"/>
    <property type="match status" value="1"/>
</dbReference>
<evidence type="ECO:0000256" key="2">
    <source>
        <dbReference type="ARBA" id="ARBA00036080"/>
    </source>
</evidence>
<dbReference type="KEGG" id="sdr:SCD_n02979"/>
<keyword evidence="8" id="KW-1185">Reference proteome</keyword>
<dbReference type="Gene3D" id="3.40.50.2000">
    <property type="entry name" value="Glycogen Phosphorylase B"/>
    <property type="match status" value="2"/>
</dbReference>
<dbReference type="PANTHER" id="PTHR43174:SF2">
    <property type="entry name" value="UDP-N-ACETYLGLUCOSAMINE 2-EPIMERASE"/>
    <property type="match status" value="1"/>
</dbReference>
<dbReference type="PANTHER" id="PTHR43174">
    <property type="entry name" value="UDP-N-ACETYLGLUCOSAMINE 2-EPIMERASE"/>
    <property type="match status" value="1"/>
</dbReference>
<dbReference type="EC" id="5.1.3.14" evidence="4"/>
<dbReference type="AlphaFoldDB" id="S6ADW7"/>
<dbReference type="HOGENOM" id="CLU_041674_1_0_4"/>
<dbReference type="RefSeq" id="WP_009207260.1">
    <property type="nucleotide sequence ID" value="NC_022357.1"/>
</dbReference>
<dbReference type="InterPro" id="IPR003331">
    <property type="entry name" value="UDP_GlcNAc_Epimerase_2_dom"/>
</dbReference>
<evidence type="ECO:0000256" key="4">
    <source>
        <dbReference type="ARBA" id="ARBA00038858"/>
    </source>
</evidence>
<dbReference type="CDD" id="cd03786">
    <property type="entry name" value="GTB_UDP-GlcNAc_2-Epimerase"/>
    <property type="match status" value="1"/>
</dbReference>
<dbReference type="EMBL" id="AP013066">
    <property type="protein sequence ID" value="BAN36778.1"/>
    <property type="molecule type" value="Genomic_DNA"/>
</dbReference>
<evidence type="ECO:0000256" key="1">
    <source>
        <dbReference type="ARBA" id="ARBA00023235"/>
    </source>
</evidence>
<proteinExistence type="inferred from homology"/>
<sequence>MLKVLTVFGTRPEAIKMAPVISELEKYPALIENKNCLTGQHKDMVAPLIDLFNIRVDYDLNLMRENQTLEHITISVLREVSRILREEHFDLLLVQGDTTTSMAAALAAFYCGVKIGHIEAGLRTFDKFQPYPEESNRKIIDAVADLFFAHSDKAKQHLLNEGIPEGRIAVTGNTVIDALLDVSSRPYSFAGTPLETLPFSTKRIILVTAHRRESFGGPFESICRGLKELALKYKDQIVLVYPVHRNPNVRQVVNSVLSGIENVLLIDPLDYLPLVHLMKKSYMVLTDSGGLQEEAPSLGKPVLVLRRVTERQEGVEAGTLKLVGMDAATIVAEASQLLDDEGAYQAKASKVNPYGDGTARIKIVQRILQDPGMRDT</sequence>
<gene>
    <name evidence="7" type="ORF">SCD_n02979</name>
</gene>
<feature type="domain" description="UDP-N-acetylglucosamine 2-epimerase" evidence="6">
    <location>
        <begin position="31"/>
        <end position="367"/>
    </location>
</feature>
<name>S6ADW7_SULDS</name>
<dbReference type="STRING" id="1163617.SCD_n02979"/>
<reference evidence="7 8" key="1">
    <citation type="journal article" date="2012" name="Appl. Environ. Microbiol.">
        <title>Draft genome sequence of a psychrotolerant sulfur-oxidizing bacterium, Sulfuricella denitrificans skB26, and proteomic insights into cold adaptation.</title>
        <authorList>
            <person name="Watanabe T."/>
            <person name="Kojima H."/>
            <person name="Fukui M."/>
        </authorList>
    </citation>
    <scope>NUCLEOTIDE SEQUENCE [LARGE SCALE GENOMIC DNA]</scope>
    <source>
        <strain evidence="8">skB26</strain>
    </source>
</reference>
<dbReference type="NCBIfam" id="TIGR00236">
    <property type="entry name" value="wecB"/>
    <property type="match status" value="1"/>
</dbReference>
<evidence type="ECO:0000256" key="3">
    <source>
        <dbReference type="ARBA" id="ARBA00038209"/>
    </source>
</evidence>
<dbReference type="InterPro" id="IPR029767">
    <property type="entry name" value="WecB-like"/>
</dbReference>
<comment type="similarity">
    <text evidence="3 5">Belongs to the UDP-N-acetylglucosamine 2-epimerase family.</text>
</comment>
<organism evidence="7 8">
    <name type="scientific">Sulfuricella denitrificans (strain DSM 22764 / NBRC 105220 / skB26)</name>
    <dbReference type="NCBI Taxonomy" id="1163617"/>
    <lineage>
        <taxon>Bacteria</taxon>
        <taxon>Pseudomonadati</taxon>
        <taxon>Pseudomonadota</taxon>
        <taxon>Betaproteobacteria</taxon>
        <taxon>Nitrosomonadales</taxon>
        <taxon>Sulfuricellaceae</taxon>
        <taxon>Sulfuricella</taxon>
    </lineage>
</organism>
<dbReference type="eggNOG" id="COG0381">
    <property type="taxonomic scope" value="Bacteria"/>
</dbReference>
<evidence type="ECO:0000256" key="5">
    <source>
        <dbReference type="RuleBase" id="RU003513"/>
    </source>
</evidence>
<evidence type="ECO:0000259" key="6">
    <source>
        <dbReference type="Pfam" id="PF02350"/>
    </source>
</evidence>
<dbReference type="GO" id="GO:0008761">
    <property type="term" value="F:UDP-N-acetylglucosamine 2-epimerase activity"/>
    <property type="evidence" value="ECO:0007669"/>
    <property type="project" value="UniProtKB-EC"/>
</dbReference>
<dbReference type="SUPFAM" id="SSF53756">
    <property type="entry name" value="UDP-Glycosyltransferase/glycogen phosphorylase"/>
    <property type="match status" value="1"/>
</dbReference>
<dbReference type="OrthoDB" id="9803238at2"/>
<evidence type="ECO:0000313" key="8">
    <source>
        <dbReference type="Proteomes" id="UP000015559"/>
    </source>
</evidence>
<keyword evidence="1 5" id="KW-0413">Isomerase</keyword>
<accession>S6ADW7</accession>